<dbReference type="PANTHER" id="PTHR10680">
    <property type="entry name" value="PEPTIDYL-GLYCINE ALPHA-AMIDATING MONOOXYGENASE"/>
    <property type="match status" value="1"/>
</dbReference>
<dbReference type="InterPro" id="IPR001258">
    <property type="entry name" value="NHL_repeat"/>
</dbReference>
<dbReference type="PROSITE" id="PS51125">
    <property type="entry name" value="NHL"/>
    <property type="match status" value="1"/>
</dbReference>
<keyword evidence="3" id="KW-0325">Glycoprotein</keyword>
<reference evidence="5" key="1">
    <citation type="submission" date="2021-02" db="EMBL/GenBank/DDBJ databases">
        <authorList>
            <person name="Nowell W R."/>
        </authorList>
    </citation>
    <scope>NUCLEOTIDE SEQUENCE</scope>
</reference>
<dbReference type="EMBL" id="CAJNOV010015646">
    <property type="protein sequence ID" value="CAF1577632.1"/>
    <property type="molecule type" value="Genomic_DNA"/>
</dbReference>
<dbReference type="AlphaFoldDB" id="A0A815Z222"/>
<name>A0A815Z222_9BILA</name>
<dbReference type="Proteomes" id="UP000663855">
    <property type="component" value="Unassembled WGS sequence"/>
</dbReference>
<dbReference type="GO" id="GO:0005576">
    <property type="term" value="C:extracellular region"/>
    <property type="evidence" value="ECO:0007669"/>
    <property type="project" value="TreeGrafter"/>
</dbReference>
<evidence type="ECO:0000313" key="6">
    <source>
        <dbReference type="EMBL" id="CAF5153654.1"/>
    </source>
</evidence>
<feature type="repeat" description="NHL" evidence="4">
    <location>
        <begin position="68"/>
        <end position="104"/>
    </location>
</feature>
<comment type="caution">
    <text evidence="5">The sequence shown here is derived from an EMBL/GenBank/DDBJ whole genome shotgun (WGS) entry which is preliminary data.</text>
</comment>
<evidence type="ECO:0000256" key="3">
    <source>
        <dbReference type="ARBA" id="ARBA00023180"/>
    </source>
</evidence>
<evidence type="ECO:0000313" key="5">
    <source>
        <dbReference type="EMBL" id="CAF1577632.1"/>
    </source>
</evidence>
<dbReference type="Pfam" id="PF01436">
    <property type="entry name" value="NHL"/>
    <property type="match status" value="1"/>
</dbReference>
<dbReference type="InterPro" id="IPR011042">
    <property type="entry name" value="6-blade_b-propeller_TolB-like"/>
</dbReference>
<evidence type="ECO:0008006" key="8">
    <source>
        <dbReference type="Google" id="ProtNLM"/>
    </source>
</evidence>
<evidence type="ECO:0000256" key="4">
    <source>
        <dbReference type="PROSITE-ProRule" id="PRU00504"/>
    </source>
</evidence>
<protein>
    <recommendedName>
        <fullName evidence="8">6-bladed beta-propeller</fullName>
    </recommendedName>
</protein>
<dbReference type="SUPFAM" id="SSF101898">
    <property type="entry name" value="NHL repeat"/>
    <property type="match status" value="1"/>
</dbReference>
<dbReference type="Proteomes" id="UP000681967">
    <property type="component" value="Unassembled WGS sequence"/>
</dbReference>
<dbReference type="EMBL" id="CAJOBH010259637">
    <property type="protein sequence ID" value="CAF5153654.1"/>
    <property type="molecule type" value="Genomic_DNA"/>
</dbReference>
<accession>A0A815Z222</accession>
<evidence type="ECO:0000313" key="7">
    <source>
        <dbReference type="Proteomes" id="UP000663855"/>
    </source>
</evidence>
<dbReference type="Gene3D" id="2.120.10.30">
    <property type="entry name" value="TolB, C-terminal domain"/>
    <property type="match status" value="1"/>
</dbReference>
<organism evidence="5 7">
    <name type="scientific">Rotaria magnacalcarata</name>
    <dbReference type="NCBI Taxonomy" id="392030"/>
    <lineage>
        <taxon>Eukaryota</taxon>
        <taxon>Metazoa</taxon>
        <taxon>Spiralia</taxon>
        <taxon>Gnathifera</taxon>
        <taxon>Rotifera</taxon>
        <taxon>Eurotatoria</taxon>
        <taxon>Bdelloidea</taxon>
        <taxon>Philodinida</taxon>
        <taxon>Philodinidae</taxon>
        <taxon>Rotaria</taxon>
    </lineage>
</organism>
<keyword evidence="2" id="KW-0677">Repeat</keyword>
<gene>
    <name evidence="6" type="ORF">BYL167_LOCUS72856</name>
    <name evidence="5" type="ORF">CJN711_LOCUS32634</name>
</gene>
<dbReference type="PANTHER" id="PTHR10680:SF14">
    <property type="entry name" value="PEPTIDYL-GLYCINE ALPHA-AMIDATING MONOOXYGENASE"/>
    <property type="match status" value="1"/>
</dbReference>
<proteinExistence type="predicted"/>
<evidence type="ECO:0000256" key="2">
    <source>
        <dbReference type="ARBA" id="ARBA00022737"/>
    </source>
</evidence>
<feature type="non-terminal residue" evidence="5">
    <location>
        <position position="1"/>
    </location>
</feature>
<keyword evidence="1" id="KW-0732">Signal</keyword>
<sequence length="104" mass="10971">WNKGAKEGIVVAGGQGAGSALTQLFVPRGISVDTLGTLYVADQGNDRVMRWTQGTTQGTVIVGGNGVGAGANQFKEPVGLSFDRHGNLYVADLNNHRVQRFSIE</sequence>
<evidence type="ECO:0000256" key="1">
    <source>
        <dbReference type="ARBA" id="ARBA00022729"/>
    </source>
</evidence>